<keyword evidence="1" id="KW-0812">Transmembrane</keyword>
<evidence type="ECO:0000256" key="1">
    <source>
        <dbReference type="SAM" id="Phobius"/>
    </source>
</evidence>
<organism evidence="2 3">
    <name type="scientific">Aurantiacibacter zhengii</name>
    <dbReference type="NCBI Taxonomy" id="2307003"/>
    <lineage>
        <taxon>Bacteria</taxon>
        <taxon>Pseudomonadati</taxon>
        <taxon>Pseudomonadota</taxon>
        <taxon>Alphaproteobacteria</taxon>
        <taxon>Sphingomonadales</taxon>
        <taxon>Erythrobacteraceae</taxon>
        <taxon>Aurantiacibacter</taxon>
    </lineage>
</organism>
<name>A0A418NPZ1_9SPHN</name>
<protein>
    <submittedName>
        <fullName evidence="2">Uncharacterized protein</fullName>
    </submittedName>
</protein>
<keyword evidence="1" id="KW-1133">Transmembrane helix</keyword>
<dbReference type="RefSeq" id="WP_119587508.1">
    <property type="nucleotide sequence ID" value="NZ_CAWODQ010000026.1"/>
</dbReference>
<evidence type="ECO:0000313" key="2">
    <source>
        <dbReference type="EMBL" id="RIV84616.1"/>
    </source>
</evidence>
<keyword evidence="3" id="KW-1185">Reference proteome</keyword>
<reference evidence="2 3" key="1">
    <citation type="submission" date="2018-08" db="EMBL/GenBank/DDBJ databases">
        <title>Erythrobacter zhengii sp.nov., a bacterium isolated from deep-sea sediment.</title>
        <authorList>
            <person name="Fang C."/>
            <person name="Wu Y.-H."/>
            <person name="Sun C."/>
            <person name="Wang H."/>
            <person name="Cheng H."/>
            <person name="Meng F.-X."/>
            <person name="Wang C.-S."/>
            <person name="Xu X.-W."/>
        </authorList>
    </citation>
    <scope>NUCLEOTIDE SEQUENCE [LARGE SCALE GENOMIC DNA]</scope>
    <source>
        <strain evidence="2 3">V18</strain>
    </source>
</reference>
<feature type="transmembrane region" description="Helical" evidence="1">
    <location>
        <begin position="48"/>
        <end position="66"/>
    </location>
</feature>
<keyword evidence="1" id="KW-0472">Membrane</keyword>
<dbReference type="AlphaFoldDB" id="A0A418NPZ1"/>
<dbReference type="OrthoDB" id="7410169at2"/>
<dbReference type="Proteomes" id="UP000286576">
    <property type="component" value="Unassembled WGS sequence"/>
</dbReference>
<feature type="transmembrane region" description="Helical" evidence="1">
    <location>
        <begin position="21"/>
        <end position="42"/>
    </location>
</feature>
<proteinExistence type="predicted"/>
<dbReference type="EMBL" id="QXFL01000006">
    <property type="protein sequence ID" value="RIV84616.1"/>
    <property type="molecule type" value="Genomic_DNA"/>
</dbReference>
<accession>A0A418NPZ1</accession>
<gene>
    <name evidence="2" type="ORF">D2V07_13615</name>
</gene>
<evidence type="ECO:0000313" key="3">
    <source>
        <dbReference type="Proteomes" id="UP000286576"/>
    </source>
</evidence>
<sequence length="100" mass="10545">MFERREDESGDAIDRPAIYRTLVFAFCVWSAHFLVSYGAVLIFPGKPIAQFLAVGAGIAGLAALAWKGKQLPRPRPPVALGALGLAVAAVAFGTFPAFIG</sequence>
<feature type="transmembrane region" description="Helical" evidence="1">
    <location>
        <begin position="78"/>
        <end position="99"/>
    </location>
</feature>
<comment type="caution">
    <text evidence="2">The sequence shown here is derived from an EMBL/GenBank/DDBJ whole genome shotgun (WGS) entry which is preliminary data.</text>
</comment>